<reference evidence="2" key="1">
    <citation type="journal article" date="2011" name="PLoS Genet.">
        <title>Azospirillum genomes reveal transition of bacteria from aquatic to terrestrial environments.</title>
        <authorList>
            <person name="Wisniewski-Dye F."/>
            <person name="Borziak K."/>
            <person name="Khalsa-Moyers G."/>
            <person name="Alexandre G."/>
            <person name="Sukharnikov L.O."/>
            <person name="Wuichet K."/>
            <person name="Hurst G.B."/>
            <person name="McDonald W.H."/>
            <person name="Robertson J.S."/>
            <person name="Barbe V."/>
            <person name="Calteau A."/>
            <person name="Rouy Z."/>
            <person name="Mangenot S."/>
            <person name="Prigent-Combaret C."/>
            <person name="Normand P."/>
            <person name="Boyer M."/>
            <person name="Siguier P."/>
            <person name="Dessaux Y."/>
            <person name="Elmerich C."/>
            <person name="Condemine G."/>
            <person name="Krishnen G."/>
            <person name="Kennedy I."/>
            <person name="Paterson A.H."/>
            <person name="Gonzalez V."/>
            <person name="Mavingui P."/>
            <person name="Zhulin I.B."/>
        </authorList>
    </citation>
    <scope>NUCLEOTIDE SEQUENCE [LARGE SCALE GENOMIC DNA]</scope>
    <source>
        <strain evidence="2">4B</strain>
    </source>
</reference>
<evidence type="ECO:0000313" key="2">
    <source>
        <dbReference type="Proteomes" id="UP000005667"/>
    </source>
</evidence>
<gene>
    <name evidence="1" type="ordered locus">AZOLI_p40419</name>
</gene>
<keyword evidence="1" id="KW-0614">Plasmid</keyword>
<evidence type="ECO:0000313" key="1">
    <source>
        <dbReference type="EMBL" id="CBS90801.1"/>
    </source>
</evidence>
<dbReference type="HOGENOM" id="CLU_3265054_0_0_5"/>
<dbReference type="EMBL" id="FQ311872">
    <property type="protein sequence ID" value="CBS90801.1"/>
    <property type="molecule type" value="Genomic_DNA"/>
</dbReference>
<protein>
    <submittedName>
        <fullName evidence="1">Uncharacterized protein</fullName>
    </submittedName>
</protein>
<name>G7ZG76_AZOL4</name>
<organism evidence="1 2">
    <name type="scientific">Azospirillum lipoferum (strain 4B)</name>
    <dbReference type="NCBI Taxonomy" id="862719"/>
    <lineage>
        <taxon>Bacteria</taxon>
        <taxon>Pseudomonadati</taxon>
        <taxon>Pseudomonadota</taxon>
        <taxon>Alphaproteobacteria</taxon>
        <taxon>Rhodospirillales</taxon>
        <taxon>Azospirillaceae</taxon>
        <taxon>Azospirillum</taxon>
    </lineage>
</organism>
<keyword evidence="2" id="KW-1185">Reference proteome</keyword>
<dbReference type="AlphaFoldDB" id="G7ZG76"/>
<sequence>MENISGSDHDLALHTLRVQTIYVIQRMSTLNRFATFVTANN</sequence>
<dbReference type="Proteomes" id="UP000005667">
    <property type="component" value="Plasmid AZO_p4"/>
</dbReference>
<geneLocation type="plasmid" evidence="1 2">
    <name>AZO_p4</name>
</geneLocation>
<proteinExistence type="predicted"/>
<dbReference type="KEGG" id="ali:AZOLI_p40419"/>
<accession>G7ZG76</accession>